<accession>A0A2V2L678</accession>
<dbReference type="OrthoDB" id="9790710at2"/>
<gene>
    <name evidence="2" type="ORF">DKT77_20095</name>
</gene>
<dbReference type="Gene3D" id="3.40.50.2000">
    <property type="entry name" value="Glycogen Phosphorylase B"/>
    <property type="match status" value="1"/>
</dbReference>
<evidence type="ECO:0000256" key="1">
    <source>
        <dbReference type="SAM" id="MobiDB-lite"/>
    </source>
</evidence>
<feature type="region of interest" description="Disordered" evidence="1">
    <location>
        <begin position="1"/>
        <end position="21"/>
    </location>
</feature>
<dbReference type="CDD" id="cd03809">
    <property type="entry name" value="GT4_MtfB-like"/>
    <property type="match status" value="1"/>
</dbReference>
<protein>
    <recommendedName>
        <fullName evidence="4">Glycosyltransferase family 1 protein</fullName>
    </recommendedName>
</protein>
<keyword evidence="3" id="KW-1185">Reference proteome</keyword>
<reference evidence="2 3" key="1">
    <citation type="submission" date="2018-05" db="EMBL/GenBank/DDBJ databases">
        <title>Rhodobacteraceae gen. nov., sp. nov. isolated from sea water.</title>
        <authorList>
            <person name="Ren Y."/>
        </authorList>
    </citation>
    <scope>NUCLEOTIDE SEQUENCE [LARGE SCALE GENOMIC DNA]</scope>
    <source>
        <strain evidence="2 3">TG-679</strain>
    </source>
</reference>
<proteinExistence type="predicted"/>
<sequence length="447" mass="48696">MGYRPYRARPSRPDPVGDQGNDGVKRVVLYDCGRLMARAKSATPTGIDRVDLRYLDHFLNDPDTQVIGVGQKSDSLGLYSEADVATIHRLLCRRWLDRAALSDADRRTVTRVYLRGKAMSLGAKLGRRLTGARFPGALRRRLSGCGDMPVMYVNASHKGLTKEPLFSAMKAELGARLVFFVHDMIPVDFPQFVRPGHDEKHAVRMRIAARQGDMIVWNSIYSRDRFNAFAAREGIEPPPGVILHIGVEPHFRPLATAAPPAERPYFLIVGTVEPRKNLRVLLDAWEHLRTRGGPVPQLRVIGKRGWVTEANIGDAERAAALAPDVVELDRVDDDALMAQLSGACALLFPSFTEGWGMPLVEAAIMGIPAIAADIPAFHEAGQGCVLLIDPADPTAWADAVTAYAAPASKARAAALDGLARFVPPQWTAHFEGLEAALAAQNGKNAGK</sequence>
<evidence type="ECO:0000313" key="2">
    <source>
        <dbReference type="EMBL" id="PWR00908.1"/>
    </source>
</evidence>
<dbReference type="AlphaFoldDB" id="A0A2V2L678"/>
<dbReference type="PANTHER" id="PTHR46401">
    <property type="entry name" value="GLYCOSYLTRANSFERASE WBBK-RELATED"/>
    <property type="match status" value="1"/>
</dbReference>
<dbReference type="GO" id="GO:0016757">
    <property type="term" value="F:glycosyltransferase activity"/>
    <property type="evidence" value="ECO:0007669"/>
    <property type="project" value="TreeGrafter"/>
</dbReference>
<dbReference type="SUPFAM" id="SSF53756">
    <property type="entry name" value="UDP-Glycosyltransferase/glycogen phosphorylase"/>
    <property type="match status" value="1"/>
</dbReference>
<evidence type="ECO:0008006" key="4">
    <source>
        <dbReference type="Google" id="ProtNLM"/>
    </source>
</evidence>
<comment type="caution">
    <text evidence="2">The sequence shown here is derived from an EMBL/GenBank/DDBJ whole genome shotgun (WGS) entry which is preliminary data.</text>
</comment>
<dbReference type="EMBL" id="QGKU01000068">
    <property type="protein sequence ID" value="PWR00908.1"/>
    <property type="molecule type" value="Genomic_DNA"/>
</dbReference>
<evidence type="ECO:0000313" key="3">
    <source>
        <dbReference type="Proteomes" id="UP000245680"/>
    </source>
</evidence>
<dbReference type="Proteomes" id="UP000245680">
    <property type="component" value="Unassembled WGS sequence"/>
</dbReference>
<feature type="compositionally biased region" description="Basic residues" evidence="1">
    <location>
        <begin position="1"/>
        <end position="10"/>
    </location>
</feature>
<dbReference type="Pfam" id="PF13692">
    <property type="entry name" value="Glyco_trans_1_4"/>
    <property type="match status" value="1"/>
</dbReference>
<name>A0A2V2L678_9RHOB</name>
<organism evidence="2 3">
    <name type="scientific">Meridianimarinicoccus roseus</name>
    <dbReference type="NCBI Taxonomy" id="2072018"/>
    <lineage>
        <taxon>Bacteria</taxon>
        <taxon>Pseudomonadati</taxon>
        <taxon>Pseudomonadota</taxon>
        <taxon>Alphaproteobacteria</taxon>
        <taxon>Rhodobacterales</taxon>
        <taxon>Paracoccaceae</taxon>
        <taxon>Meridianimarinicoccus</taxon>
    </lineage>
</organism>
<dbReference type="PANTHER" id="PTHR46401:SF9">
    <property type="entry name" value="MANNOSYLTRANSFERASE A"/>
    <property type="match status" value="1"/>
</dbReference>